<evidence type="ECO:0000256" key="6">
    <source>
        <dbReference type="SAM" id="MobiDB-lite"/>
    </source>
</evidence>
<dbReference type="InterPro" id="IPR011545">
    <property type="entry name" value="DEAD/DEAH_box_helicase_dom"/>
</dbReference>
<dbReference type="STRING" id="2903.R1EGQ6"/>
<feature type="compositionally biased region" description="Gly residues" evidence="6">
    <location>
        <begin position="362"/>
        <end position="394"/>
    </location>
</feature>
<dbReference type="InterPro" id="IPR001650">
    <property type="entry name" value="Helicase_C-like"/>
</dbReference>
<dbReference type="CDD" id="cd18787">
    <property type="entry name" value="SF2_C_DEAD"/>
    <property type="match status" value="1"/>
</dbReference>
<evidence type="ECO:0000256" key="2">
    <source>
        <dbReference type="ARBA" id="ARBA00022741"/>
    </source>
</evidence>
<dbReference type="InterPro" id="IPR014001">
    <property type="entry name" value="Helicase_ATP-bd"/>
</dbReference>
<reference evidence="10" key="1">
    <citation type="journal article" date="2013" name="Nature">
        <title>Pan genome of the phytoplankton Emiliania underpins its global distribution.</title>
        <authorList>
            <person name="Read B.A."/>
            <person name="Kegel J."/>
            <person name="Klute M.J."/>
            <person name="Kuo A."/>
            <person name="Lefebvre S.C."/>
            <person name="Maumus F."/>
            <person name="Mayer C."/>
            <person name="Miller J."/>
            <person name="Monier A."/>
            <person name="Salamov A."/>
            <person name="Young J."/>
            <person name="Aguilar M."/>
            <person name="Claverie J.M."/>
            <person name="Frickenhaus S."/>
            <person name="Gonzalez K."/>
            <person name="Herman E.K."/>
            <person name="Lin Y.C."/>
            <person name="Napier J."/>
            <person name="Ogata H."/>
            <person name="Sarno A.F."/>
            <person name="Shmutz J."/>
            <person name="Schroeder D."/>
            <person name="de Vargas C."/>
            <person name="Verret F."/>
            <person name="von Dassow P."/>
            <person name="Valentin K."/>
            <person name="Van de Peer Y."/>
            <person name="Wheeler G."/>
            <person name="Dacks J.B."/>
            <person name="Delwiche C.F."/>
            <person name="Dyhrman S.T."/>
            <person name="Glockner G."/>
            <person name="John U."/>
            <person name="Richards T."/>
            <person name="Worden A.Z."/>
            <person name="Zhang X."/>
            <person name="Grigoriev I.V."/>
            <person name="Allen A.E."/>
            <person name="Bidle K."/>
            <person name="Borodovsky M."/>
            <person name="Bowler C."/>
            <person name="Brownlee C."/>
            <person name="Cock J.M."/>
            <person name="Elias M."/>
            <person name="Gladyshev V.N."/>
            <person name="Groth M."/>
            <person name="Guda C."/>
            <person name="Hadaegh A."/>
            <person name="Iglesias-Rodriguez M.D."/>
            <person name="Jenkins J."/>
            <person name="Jones B.M."/>
            <person name="Lawson T."/>
            <person name="Leese F."/>
            <person name="Lindquist E."/>
            <person name="Lobanov A."/>
            <person name="Lomsadze A."/>
            <person name="Malik S.B."/>
            <person name="Marsh M.E."/>
            <person name="Mackinder L."/>
            <person name="Mock T."/>
            <person name="Mueller-Roeber B."/>
            <person name="Pagarete A."/>
            <person name="Parker M."/>
            <person name="Probert I."/>
            <person name="Quesneville H."/>
            <person name="Raines C."/>
            <person name="Rensing S.A."/>
            <person name="Riano-Pachon D.M."/>
            <person name="Richier S."/>
            <person name="Rokitta S."/>
            <person name="Shiraiwa Y."/>
            <person name="Soanes D.M."/>
            <person name="van der Giezen M."/>
            <person name="Wahlund T.M."/>
            <person name="Williams B."/>
            <person name="Wilson W."/>
            <person name="Wolfe G."/>
            <person name="Wurch L.L."/>
        </authorList>
    </citation>
    <scope>NUCLEOTIDE SEQUENCE</scope>
</reference>
<dbReference type="HOGENOM" id="CLU_003041_1_5_1"/>
<evidence type="ECO:0000259" key="8">
    <source>
        <dbReference type="PROSITE" id="PS51194"/>
    </source>
</evidence>
<dbReference type="Pfam" id="PF00271">
    <property type="entry name" value="Helicase_C"/>
    <property type="match status" value="1"/>
</dbReference>
<feature type="domain" description="Helicase ATP-binding" evidence="7">
    <location>
        <begin position="1"/>
        <end position="169"/>
    </location>
</feature>
<keyword evidence="2" id="KW-0547">Nucleotide-binding</keyword>
<dbReference type="PaxDb" id="2903-EOD25885"/>
<dbReference type="SMART" id="SM00490">
    <property type="entry name" value="HELICc"/>
    <property type="match status" value="1"/>
</dbReference>
<keyword evidence="10" id="KW-1185">Reference proteome</keyword>
<keyword evidence="5" id="KW-0067">ATP-binding</keyword>
<dbReference type="AlphaFoldDB" id="A0A0D3JQV0"/>
<accession>A0A0D3JQV0</accession>
<dbReference type="KEGG" id="ehx:EMIHUDRAFT_64694"/>
<dbReference type="RefSeq" id="XP_005778314.1">
    <property type="nucleotide sequence ID" value="XM_005778257.1"/>
</dbReference>
<reference evidence="9" key="2">
    <citation type="submission" date="2024-10" db="UniProtKB">
        <authorList>
            <consortium name="EnsemblProtists"/>
        </authorList>
    </citation>
    <scope>IDENTIFICATION</scope>
</reference>
<dbReference type="OMA" id="QVAYEWC"/>
<dbReference type="eggNOG" id="KOG0331">
    <property type="taxonomic scope" value="Eukaryota"/>
</dbReference>
<feature type="domain" description="Helicase C-terminal" evidence="8">
    <location>
        <begin position="200"/>
        <end position="347"/>
    </location>
</feature>
<dbReference type="PROSITE" id="PS51192">
    <property type="entry name" value="HELICASE_ATP_BIND_1"/>
    <property type="match status" value="1"/>
</dbReference>
<dbReference type="GO" id="GO:0005524">
    <property type="term" value="F:ATP binding"/>
    <property type="evidence" value="ECO:0007669"/>
    <property type="project" value="UniProtKB-KW"/>
</dbReference>
<evidence type="ECO:0000259" key="7">
    <source>
        <dbReference type="PROSITE" id="PS51192"/>
    </source>
</evidence>
<evidence type="ECO:0000256" key="1">
    <source>
        <dbReference type="ARBA" id="ARBA00012552"/>
    </source>
</evidence>
<feature type="region of interest" description="Disordered" evidence="6">
    <location>
        <begin position="348"/>
        <end position="394"/>
    </location>
</feature>
<sequence>MGGRDIIAVAKTGSGKTLGFLLPIFHRVRDELPLDAMTGPLAVVLAPTRELAVQIHVEAERFGTPAGVKVACVYGGTPKGPQIGVLSRGRPAVVVATPGRINDILALDSPPRRPSSLLTAVCEQADRMLDMGFQPQIDSPRRQTLLFTATWPKEVQRLAATYLRPDAAMLFIGGAEQKLVANAAITQTTSTARQASKPERLRQLVAELPAGSRTIVFCNTKIKCESLAREFRSAGTCAIHGDKDQQQREYALQQFTRGRCPMMFATDVAARGLDIKGVTNVINLDMPQGDDGVESYVHRIGRTGRAGATGKSHTLWVAKTDRKTAPQLTQLLADAKQEVPDFLAAAAASAGKGRGKGKGGKGGRSWGGRGGGKGGGGKGKGGGKGGKGGGWRRW</sequence>
<dbReference type="InterPro" id="IPR044742">
    <property type="entry name" value="DEAD/DEAH_RhlB"/>
</dbReference>
<organism evidence="9 10">
    <name type="scientific">Emiliania huxleyi (strain CCMP1516)</name>
    <dbReference type="NCBI Taxonomy" id="280463"/>
    <lineage>
        <taxon>Eukaryota</taxon>
        <taxon>Haptista</taxon>
        <taxon>Haptophyta</taxon>
        <taxon>Prymnesiophyceae</taxon>
        <taxon>Isochrysidales</taxon>
        <taxon>Noelaerhabdaceae</taxon>
        <taxon>Emiliania</taxon>
    </lineage>
</organism>
<dbReference type="GO" id="GO:0003676">
    <property type="term" value="F:nucleic acid binding"/>
    <property type="evidence" value="ECO:0007669"/>
    <property type="project" value="InterPro"/>
</dbReference>
<evidence type="ECO:0000313" key="10">
    <source>
        <dbReference type="Proteomes" id="UP000013827"/>
    </source>
</evidence>
<dbReference type="Pfam" id="PF00270">
    <property type="entry name" value="DEAD"/>
    <property type="match status" value="1"/>
</dbReference>
<keyword evidence="3" id="KW-0378">Hydrolase</keyword>
<name>A0A0D3JQV0_EMIH1</name>
<proteinExistence type="predicted"/>
<dbReference type="Proteomes" id="UP000013827">
    <property type="component" value="Unassembled WGS sequence"/>
</dbReference>
<evidence type="ECO:0000256" key="5">
    <source>
        <dbReference type="ARBA" id="ARBA00022840"/>
    </source>
</evidence>
<keyword evidence="4" id="KW-0347">Helicase</keyword>
<dbReference type="EC" id="3.6.4.13" evidence="1"/>
<dbReference type="PROSITE" id="PS51194">
    <property type="entry name" value="HELICASE_CTER"/>
    <property type="match status" value="1"/>
</dbReference>
<evidence type="ECO:0000313" key="9">
    <source>
        <dbReference type="EnsemblProtists" id="EOD25885"/>
    </source>
</evidence>
<dbReference type="Gene3D" id="3.40.50.300">
    <property type="entry name" value="P-loop containing nucleotide triphosphate hydrolases"/>
    <property type="match status" value="2"/>
</dbReference>
<protein>
    <recommendedName>
        <fullName evidence="1">RNA helicase</fullName>
        <ecNumber evidence="1">3.6.4.13</ecNumber>
    </recommendedName>
</protein>
<dbReference type="GeneID" id="17271431"/>
<dbReference type="EnsemblProtists" id="EOD25885">
    <property type="protein sequence ID" value="EOD25885"/>
    <property type="gene ID" value="EMIHUDRAFT_64694"/>
</dbReference>
<evidence type="ECO:0000256" key="3">
    <source>
        <dbReference type="ARBA" id="ARBA00022801"/>
    </source>
</evidence>
<dbReference type="PANTHER" id="PTHR47958">
    <property type="entry name" value="ATP-DEPENDENT RNA HELICASE DBP3"/>
    <property type="match status" value="1"/>
</dbReference>
<dbReference type="SMART" id="SM00487">
    <property type="entry name" value="DEXDc"/>
    <property type="match status" value="1"/>
</dbReference>
<evidence type="ECO:0000256" key="4">
    <source>
        <dbReference type="ARBA" id="ARBA00022806"/>
    </source>
</evidence>
<dbReference type="InterPro" id="IPR027417">
    <property type="entry name" value="P-loop_NTPase"/>
</dbReference>
<dbReference type="CDD" id="cd00268">
    <property type="entry name" value="DEADc"/>
    <property type="match status" value="1"/>
</dbReference>
<dbReference type="GO" id="GO:0016787">
    <property type="term" value="F:hydrolase activity"/>
    <property type="evidence" value="ECO:0007669"/>
    <property type="project" value="UniProtKB-KW"/>
</dbReference>
<dbReference type="SUPFAM" id="SSF52540">
    <property type="entry name" value="P-loop containing nucleoside triphosphate hydrolases"/>
    <property type="match status" value="1"/>
</dbReference>
<dbReference type="GO" id="GO:0003724">
    <property type="term" value="F:RNA helicase activity"/>
    <property type="evidence" value="ECO:0007669"/>
    <property type="project" value="UniProtKB-EC"/>
</dbReference>